<dbReference type="Gene3D" id="3.30.530.20">
    <property type="match status" value="1"/>
</dbReference>
<name>A0AA51REM4_9BACT</name>
<sequence>MHLKLKTKVSQDFLSVKEGFNEKLFLSLNPPFPPVQLKEFGGCKKGDKVHLELNFIFFKQDWISEITFDNTSDSVFEFVDEGTKLPFFLKYWKHHHIVEKTKENQSFIIDDITFKSPFILMDILLYPVLWLQFVYRKPIYKKLFKAVKD</sequence>
<proteinExistence type="predicted"/>
<accession>A0AA51REM4</accession>
<evidence type="ECO:0000313" key="1">
    <source>
        <dbReference type="EMBL" id="WMN11940.1"/>
    </source>
</evidence>
<keyword evidence="2" id="KW-1185">Reference proteome</keyword>
<dbReference type="AlphaFoldDB" id="A0AA51REM4"/>
<dbReference type="EMBL" id="CP129971">
    <property type="protein sequence ID" value="WMN11940.1"/>
    <property type="molecule type" value="Genomic_DNA"/>
</dbReference>
<evidence type="ECO:0000313" key="2">
    <source>
        <dbReference type="Proteomes" id="UP001230496"/>
    </source>
</evidence>
<reference evidence="1 2" key="1">
    <citation type="submission" date="2023-08" db="EMBL/GenBank/DDBJ databases">
        <title>Comparative genomics and taxonomic characterization of three novel marine species of genus Marivirga.</title>
        <authorList>
            <person name="Muhammad N."/>
            <person name="Kim S.-G."/>
        </authorList>
    </citation>
    <scope>NUCLEOTIDE SEQUENCE [LARGE SCALE GENOMIC DNA]</scope>
    <source>
        <strain evidence="1 2">BDSF4-3</strain>
    </source>
</reference>
<dbReference type="KEGG" id="msaa:QYS49_09615"/>
<dbReference type="InterPro" id="IPR023393">
    <property type="entry name" value="START-like_dom_sf"/>
</dbReference>
<protein>
    <recommendedName>
        <fullName evidence="3">Ligand-binding SRPBCC domain-containing protein</fullName>
    </recommendedName>
</protein>
<evidence type="ECO:0008006" key="3">
    <source>
        <dbReference type="Google" id="ProtNLM"/>
    </source>
</evidence>
<gene>
    <name evidence="1" type="ORF">QYS49_09615</name>
</gene>
<dbReference type="Proteomes" id="UP001230496">
    <property type="component" value="Chromosome"/>
</dbReference>
<organism evidence="1 2">
    <name type="scientific">Marivirga salinarum</name>
    <dbReference type="NCBI Taxonomy" id="3059078"/>
    <lineage>
        <taxon>Bacteria</taxon>
        <taxon>Pseudomonadati</taxon>
        <taxon>Bacteroidota</taxon>
        <taxon>Cytophagia</taxon>
        <taxon>Cytophagales</taxon>
        <taxon>Marivirgaceae</taxon>
        <taxon>Marivirga</taxon>
    </lineage>
</organism>
<dbReference type="RefSeq" id="WP_308349688.1">
    <property type="nucleotide sequence ID" value="NZ_CP129971.1"/>
</dbReference>